<evidence type="ECO:0000313" key="1">
    <source>
        <dbReference type="EMBL" id="KAF3495358.1"/>
    </source>
</evidence>
<protein>
    <submittedName>
        <fullName evidence="1">Uncharacterized protein</fullName>
    </submittedName>
</protein>
<organism evidence="1 2">
    <name type="scientific">Brassica cretica</name>
    <name type="common">Mustard</name>
    <dbReference type="NCBI Taxonomy" id="69181"/>
    <lineage>
        <taxon>Eukaryota</taxon>
        <taxon>Viridiplantae</taxon>
        <taxon>Streptophyta</taxon>
        <taxon>Embryophyta</taxon>
        <taxon>Tracheophyta</taxon>
        <taxon>Spermatophyta</taxon>
        <taxon>Magnoliopsida</taxon>
        <taxon>eudicotyledons</taxon>
        <taxon>Gunneridae</taxon>
        <taxon>Pentapetalae</taxon>
        <taxon>rosids</taxon>
        <taxon>malvids</taxon>
        <taxon>Brassicales</taxon>
        <taxon>Brassicaceae</taxon>
        <taxon>Brassiceae</taxon>
        <taxon>Brassica</taxon>
    </lineage>
</organism>
<keyword evidence="2" id="KW-1185">Reference proteome</keyword>
<sequence>MCGKVYKLAPVTLTEREQSVHQEKKVKSFTNGKDQRFSSKKETQYLLMLILIQSDGSLPIIRLRLQSAI</sequence>
<dbReference type="EMBL" id="QGKV02002055">
    <property type="protein sequence ID" value="KAF3495358.1"/>
    <property type="molecule type" value="Genomic_DNA"/>
</dbReference>
<accession>A0ABQ7ACI9</accession>
<name>A0ABQ7ACI9_BRACR</name>
<dbReference type="Proteomes" id="UP000266723">
    <property type="component" value="Unassembled WGS sequence"/>
</dbReference>
<comment type="caution">
    <text evidence="1">The sequence shown here is derived from an EMBL/GenBank/DDBJ whole genome shotgun (WGS) entry which is preliminary data.</text>
</comment>
<evidence type="ECO:0000313" key="2">
    <source>
        <dbReference type="Proteomes" id="UP000266723"/>
    </source>
</evidence>
<reference evidence="1 2" key="1">
    <citation type="journal article" date="2020" name="BMC Genomics">
        <title>Intraspecific diversification of the crop wild relative Brassica cretica Lam. using demographic model selection.</title>
        <authorList>
            <person name="Kioukis A."/>
            <person name="Michalopoulou V.A."/>
            <person name="Briers L."/>
            <person name="Pirintsos S."/>
            <person name="Studholme D.J."/>
            <person name="Pavlidis P."/>
            <person name="Sarris P.F."/>
        </authorList>
    </citation>
    <scope>NUCLEOTIDE SEQUENCE [LARGE SCALE GENOMIC DNA]</scope>
    <source>
        <strain evidence="2">cv. PFS-1207/04</strain>
    </source>
</reference>
<gene>
    <name evidence="1" type="ORF">DY000_02055217</name>
</gene>
<proteinExistence type="predicted"/>